<gene>
    <name evidence="2" type="ORF">NTGZN8_120021</name>
</gene>
<evidence type="ECO:0000256" key="1">
    <source>
        <dbReference type="SAM" id="Phobius"/>
    </source>
</evidence>
<dbReference type="EMBL" id="CAJNBL010000004">
    <property type="protein sequence ID" value="CAE6691399.1"/>
    <property type="molecule type" value="Genomic_DNA"/>
</dbReference>
<comment type="caution">
    <text evidence="2">The sequence shown here is derived from an EMBL/GenBank/DDBJ whole genome shotgun (WGS) entry which is preliminary data.</text>
</comment>
<dbReference type="AlphaFoldDB" id="A0A916BBH9"/>
<sequence>MKILRFYNILLSYENENGMLRELFGILGNAVLWVLFFGTVVVGVLLLEQEYELPK</sequence>
<keyword evidence="3" id="KW-1185">Reference proteome</keyword>
<name>A0A916BBH9_9PROT</name>
<evidence type="ECO:0000313" key="3">
    <source>
        <dbReference type="Proteomes" id="UP000675882"/>
    </source>
</evidence>
<proteinExistence type="predicted"/>
<accession>A0A916BBH9</accession>
<feature type="transmembrane region" description="Helical" evidence="1">
    <location>
        <begin position="23"/>
        <end position="47"/>
    </location>
</feature>
<keyword evidence="1" id="KW-1133">Transmembrane helix</keyword>
<reference evidence="2" key="1">
    <citation type="submission" date="2021-02" db="EMBL/GenBank/DDBJ databases">
        <authorList>
            <person name="Han P."/>
        </authorList>
    </citation>
    <scope>NUCLEOTIDE SEQUENCE</scope>
    <source>
        <strain evidence="2">Candidatus Nitrotoga sp. ZN8</strain>
    </source>
</reference>
<keyword evidence="1" id="KW-0812">Transmembrane</keyword>
<protein>
    <submittedName>
        <fullName evidence="2">Uncharacterized protein</fullName>
    </submittedName>
</protein>
<evidence type="ECO:0000313" key="2">
    <source>
        <dbReference type="EMBL" id="CAE6691399.1"/>
    </source>
</evidence>
<dbReference type="Proteomes" id="UP000675882">
    <property type="component" value="Unassembled WGS sequence"/>
</dbReference>
<keyword evidence="1" id="KW-0472">Membrane</keyword>
<organism evidence="2 3">
    <name type="scientific">Candidatus Nitrotoga fabula</name>
    <dbReference type="NCBI Taxonomy" id="2182327"/>
    <lineage>
        <taxon>Bacteria</taxon>
        <taxon>Pseudomonadati</taxon>
        <taxon>Pseudomonadota</taxon>
        <taxon>Betaproteobacteria</taxon>
        <taxon>Nitrosomonadales</taxon>
        <taxon>Gallionellaceae</taxon>
        <taxon>Candidatus Nitrotoga</taxon>
    </lineage>
</organism>